<keyword evidence="2" id="KW-0732">Signal</keyword>
<evidence type="ECO:0000313" key="4">
    <source>
        <dbReference type="Proteomes" id="UP000030748"/>
    </source>
</evidence>
<sequence length="292" mass="32709">MGDQSQKFILLVLILQALCWQTSFSAQLPFILLHGVNSQCTNDRPTSYMKRLTQWSGAKGSCLEIGNGTWSSWFIPLDKQVKGMKELANGYNIVGISQGNLVGRGIVEFCEGSPPVNNLISIGAPQAGIASVPRAGGVPVITLANNILKAGIYSDYAQKRFAPSGYTKLPKNIKGYLKNCKFLPKLNNERPNDRNPNYKKRLTSLNNLVLIMHENETVVKPKESSWFGYYEDGNDKKVLQPRETKLYKEDWIGLKTLDKAGRVKFIKVGGPHVQMLDEDIKKYVIPYLQDKK</sequence>
<dbReference type="PANTHER" id="PTHR11247">
    <property type="entry name" value="PALMITOYL-PROTEIN THIOESTERASE/DOLICHYLDIPHOSPHATASE 1"/>
    <property type="match status" value="1"/>
</dbReference>
<protein>
    <recommendedName>
        <fullName evidence="5">Palmitoyl-protein thioesterase 1</fullName>
    </recommendedName>
</protein>
<gene>
    <name evidence="3" type="ORF">MIMGU_mgv1a023056mg</name>
</gene>
<name>A0A022PWS6_ERYGU</name>
<keyword evidence="1" id="KW-0378">Hydrolase</keyword>
<dbReference type="EMBL" id="KI632299">
    <property type="protein sequence ID" value="EYU19278.1"/>
    <property type="molecule type" value="Genomic_DNA"/>
</dbReference>
<dbReference type="Gene3D" id="3.40.50.1820">
    <property type="entry name" value="alpha/beta hydrolase"/>
    <property type="match status" value="1"/>
</dbReference>
<dbReference type="Proteomes" id="UP000030748">
    <property type="component" value="Unassembled WGS sequence"/>
</dbReference>
<dbReference type="PANTHER" id="PTHR11247:SF8">
    <property type="entry name" value="PALMITOYL-PROTEIN THIOESTERASE 1"/>
    <property type="match status" value="1"/>
</dbReference>
<keyword evidence="4" id="KW-1185">Reference proteome</keyword>
<dbReference type="InterPro" id="IPR029058">
    <property type="entry name" value="AB_hydrolase_fold"/>
</dbReference>
<feature type="chain" id="PRO_5001506355" description="Palmitoyl-protein thioesterase 1" evidence="2">
    <location>
        <begin position="26"/>
        <end position="292"/>
    </location>
</feature>
<dbReference type="SUPFAM" id="SSF53474">
    <property type="entry name" value="alpha/beta-Hydrolases"/>
    <property type="match status" value="1"/>
</dbReference>
<evidence type="ECO:0000256" key="2">
    <source>
        <dbReference type="SAM" id="SignalP"/>
    </source>
</evidence>
<evidence type="ECO:0000256" key="1">
    <source>
        <dbReference type="ARBA" id="ARBA00022801"/>
    </source>
</evidence>
<dbReference type="STRING" id="4155.A0A022PWS6"/>
<proteinExistence type="predicted"/>
<organism evidence="3 4">
    <name type="scientific">Erythranthe guttata</name>
    <name type="common">Yellow monkey flower</name>
    <name type="synonym">Mimulus guttatus</name>
    <dbReference type="NCBI Taxonomy" id="4155"/>
    <lineage>
        <taxon>Eukaryota</taxon>
        <taxon>Viridiplantae</taxon>
        <taxon>Streptophyta</taxon>
        <taxon>Embryophyta</taxon>
        <taxon>Tracheophyta</taxon>
        <taxon>Spermatophyta</taxon>
        <taxon>Magnoliopsida</taxon>
        <taxon>eudicotyledons</taxon>
        <taxon>Gunneridae</taxon>
        <taxon>Pentapetalae</taxon>
        <taxon>asterids</taxon>
        <taxon>lamiids</taxon>
        <taxon>Lamiales</taxon>
        <taxon>Phrymaceae</taxon>
        <taxon>Erythranthe</taxon>
    </lineage>
</organism>
<reference evidence="3 4" key="1">
    <citation type="journal article" date="2013" name="Proc. Natl. Acad. Sci. U.S.A.">
        <title>Fine-scale variation in meiotic recombination in Mimulus inferred from population shotgun sequencing.</title>
        <authorList>
            <person name="Hellsten U."/>
            <person name="Wright K.M."/>
            <person name="Jenkins J."/>
            <person name="Shu S."/>
            <person name="Yuan Y."/>
            <person name="Wessler S.R."/>
            <person name="Schmutz J."/>
            <person name="Willis J.H."/>
            <person name="Rokhsar D.S."/>
        </authorList>
    </citation>
    <scope>NUCLEOTIDE SEQUENCE [LARGE SCALE GENOMIC DNA]</scope>
    <source>
        <strain evidence="4">cv. DUN x IM62</strain>
    </source>
</reference>
<dbReference type="AlphaFoldDB" id="A0A022PWS6"/>
<feature type="non-terminal residue" evidence="3">
    <location>
        <position position="292"/>
    </location>
</feature>
<dbReference type="GO" id="GO:0016787">
    <property type="term" value="F:hydrolase activity"/>
    <property type="evidence" value="ECO:0007669"/>
    <property type="project" value="UniProtKB-KW"/>
</dbReference>
<feature type="signal peptide" evidence="2">
    <location>
        <begin position="1"/>
        <end position="25"/>
    </location>
</feature>
<dbReference type="Pfam" id="PF02089">
    <property type="entry name" value="Palm_thioest"/>
    <property type="match status" value="1"/>
</dbReference>
<accession>A0A022PWS6</accession>
<evidence type="ECO:0000313" key="3">
    <source>
        <dbReference type="EMBL" id="EYU19278.1"/>
    </source>
</evidence>
<evidence type="ECO:0008006" key="5">
    <source>
        <dbReference type="Google" id="ProtNLM"/>
    </source>
</evidence>
<dbReference type="eggNOG" id="KOG2541">
    <property type="taxonomic scope" value="Eukaryota"/>
</dbReference>